<name>A0ABP0DRB9_9PEZI</name>
<dbReference type="GO" id="GO:0008168">
    <property type="term" value="F:methyltransferase activity"/>
    <property type="evidence" value="ECO:0007669"/>
    <property type="project" value="UniProtKB-KW"/>
</dbReference>
<sequence length="325" mass="34607">MPLSPLGRLLAHLGPEVDDIDEETFLLFAHSRPDAQNLGFLDAHAAVLDLHVAGRDLIIHQSPAVLGSNRSGGTTGAVLWKITPAVAEWLRRSDNVFFAAADGPGVLGPDSAVIELGCGIAGIIGLALAGKCAKTTSPPPVSRKRFKGTRTRSTASAATGPTVAFTNTVARYVLTDQPYVSKFLQLNLQENGVSTTDRVCFCPLDWELDIIRPGDRHLGGQASFAAVLACDCIYNEALVAPLVQTCVSLCRLRETESERGKGPTLCIVAQQLRDADVFSAWLAAFAASFCVWRVPEALLTPPLRPEAGFAVHVGVLKEAEIQGCL</sequence>
<dbReference type="GO" id="GO:0005840">
    <property type="term" value="C:ribosome"/>
    <property type="evidence" value="ECO:0007669"/>
    <property type="project" value="UniProtKB-KW"/>
</dbReference>
<dbReference type="Proteomes" id="UP001642502">
    <property type="component" value="Unassembled WGS sequence"/>
</dbReference>
<dbReference type="GO" id="GO:0032259">
    <property type="term" value="P:methylation"/>
    <property type="evidence" value="ECO:0007669"/>
    <property type="project" value="UniProtKB-KW"/>
</dbReference>
<keyword evidence="1" id="KW-0689">Ribosomal protein</keyword>
<dbReference type="InterPro" id="IPR029063">
    <property type="entry name" value="SAM-dependent_MTases_sf"/>
</dbReference>
<dbReference type="EMBL" id="CAWUON010000064">
    <property type="protein sequence ID" value="CAK7270846.1"/>
    <property type="molecule type" value="Genomic_DNA"/>
</dbReference>
<gene>
    <name evidence="1" type="primary">RKM5</name>
    <name evidence="1" type="ORF">SEPCBS119000_004296</name>
</gene>
<comment type="caution">
    <text evidence="1">The sequence shown here is derived from an EMBL/GenBank/DDBJ whole genome shotgun (WGS) entry which is preliminary data.</text>
</comment>
<dbReference type="Pfam" id="PF10294">
    <property type="entry name" value="Methyltransf_16"/>
    <property type="match status" value="1"/>
</dbReference>
<dbReference type="Gene3D" id="3.40.50.150">
    <property type="entry name" value="Vaccinia Virus protein VP39"/>
    <property type="match status" value="1"/>
</dbReference>
<keyword evidence="1" id="KW-0808">Transferase</keyword>
<protein>
    <submittedName>
        <fullName evidence="1">Ribosomal protein lysine methyltransferase</fullName>
    </submittedName>
</protein>
<dbReference type="PANTHER" id="PTHR14614">
    <property type="entry name" value="HEPATOCELLULAR CARCINOMA-ASSOCIATED ANTIGEN"/>
    <property type="match status" value="1"/>
</dbReference>
<dbReference type="InterPro" id="IPR019410">
    <property type="entry name" value="Methyltransf_16"/>
</dbReference>
<keyword evidence="1" id="KW-0687">Ribonucleoprotein</keyword>
<keyword evidence="2" id="KW-1185">Reference proteome</keyword>
<reference evidence="1 2" key="1">
    <citation type="submission" date="2024-01" db="EMBL/GenBank/DDBJ databases">
        <authorList>
            <person name="Allen C."/>
            <person name="Tagirdzhanova G."/>
        </authorList>
    </citation>
    <scope>NUCLEOTIDE SEQUENCE [LARGE SCALE GENOMIC DNA]</scope>
    <source>
        <strain evidence="1 2">CBS 119000</strain>
    </source>
</reference>
<evidence type="ECO:0000313" key="2">
    <source>
        <dbReference type="Proteomes" id="UP001642502"/>
    </source>
</evidence>
<organism evidence="1 2">
    <name type="scientific">Sporothrix epigloea</name>
    <dbReference type="NCBI Taxonomy" id="1892477"/>
    <lineage>
        <taxon>Eukaryota</taxon>
        <taxon>Fungi</taxon>
        <taxon>Dikarya</taxon>
        <taxon>Ascomycota</taxon>
        <taxon>Pezizomycotina</taxon>
        <taxon>Sordariomycetes</taxon>
        <taxon>Sordariomycetidae</taxon>
        <taxon>Ophiostomatales</taxon>
        <taxon>Ophiostomataceae</taxon>
        <taxon>Sporothrix</taxon>
    </lineage>
</organism>
<keyword evidence="1" id="KW-0489">Methyltransferase</keyword>
<evidence type="ECO:0000313" key="1">
    <source>
        <dbReference type="EMBL" id="CAK7270846.1"/>
    </source>
</evidence>
<accession>A0ABP0DRB9</accession>
<proteinExistence type="predicted"/>
<dbReference type="PANTHER" id="PTHR14614:SF109">
    <property type="entry name" value="RIBOSOMAL LYSINE N-METHYLTRANSFERASE 5"/>
    <property type="match status" value="1"/>
</dbReference>